<keyword evidence="1" id="KW-0472">Membrane</keyword>
<dbReference type="AlphaFoldDB" id="A0A699GVX8"/>
<organism evidence="2">
    <name type="scientific">Tanacetum cinerariifolium</name>
    <name type="common">Dalmatian daisy</name>
    <name type="synonym">Chrysanthemum cinerariifolium</name>
    <dbReference type="NCBI Taxonomy" id="118510"/>
    <lineage>
        <taxon>Eukaryota</taxon>
        <taxon>Viridiplantae</taxon>
        <taxon>Streptophyta</taxon>
        <taxon>Embryophyta</taxon>
        <taxon>Tracheophyta</taxon>
        <taxon>Spermatophyta</taxon>
        <taxon>Magnoliopsida</taxon>
        <taxon>eudicotyledons</taxon>
        <taxon>Gunneridae</taxon>
        <taxon>Pentapetalae</taxon>
        <taxon>asterids</taxon>
        <taxon>campanulids</taxon>
        <taxon>Asterales</taxon>
        <taxon>Asteraceae</taxon>
        <taxon>Asteroideae</taxon>
        <taxon>Anthemideae</taxon>
        <taxon>Anthemidinae</taxon>
        <taxon>Tanacetum</taxon>
    </lineage>
</organism>
<evidence type="ECO:0000256" key="1">
    <source>
        <dbReference type="SAM" id="Phobius"/>
    </source>
</evidence>
<keyword evidence="1" id="KW-0812">Transmembrane</keyword>
<dbReference type="EMBL" id="BKCJ010057863">
    <property type="protein sequence ID" value="GEW42596.1"/>
    <property type="molecule type" value="Genomic_DNA"/>
</dbReference>
<sequence length="116" mass="12789">MRPSVSWQGDLLWSQPWRTCPLQYVVSSLLYDHLLMFTASFGVSAVLLNNQNRMAKEKNMSSEVHHRADFGSVHGCVSIGRSDMVVAIIGVTSPILNVVHAANKDAVAHNECCSFT</sequence>
<reference evidence="2" key="1">
    <citation type="journal article" date="2019" name="Sci. Rep.">
        <title>Draft genome of Tanacetum cinerariifolium, the natural source of mosquito coil.</title>
        <authorList>
            <person name="Yamashiro T."/>
            <person name="Shiraishi A."/>
            <person name="Satake H."/>
            <person name="Nakayama K."/>
        </authorList>
    </citation>
    <scope>NUCLEOTIDE SEQUENCE</scope>
</reference>
<comment type="caution">
    <text evidence="2">The sequence shown here is derived from an EMBL/GenBank/DDBJ whole genome shotgun (WGS) entry which is preliminary data.</text>
</comment>
<evidence type="ECO:0000313" key="2">
    <source>
        <dbReference type="EMBL" id="GEW42596.1"/>
    </source>
</evidence>
<proteinExistence type="predicted"/>
<name>A0A699GVX8_TANCI</name>
<protein>
    <submittedName>
        <fullName evidence="2">Uncharacterized protein</fullName>
    </submittedName>
</protein>
<gene>
    <name evidence="2" type="ORF">Tci_214572</name>
</gene>
<feature type="transmembrane region" description="Helical" evidence="1">
    <location>
        <begin position="29"/>
        <end position="48"/>
    </location>
</feature>
<keyword evidence="1" id="KW-1133">Transmembrane helix</keyword>
<accession>A0A699GVX8</accession>